<comment type="caution">
    <text evidence="2">The sequence shown here is derived from an EMBL/GenBank/DDBJ whole genome shotgun (WGS) entry which is preliminary data.</text>
</comment>
<evidence type="ECO:0000313" key="2">
    <source>
        <dbReference type="EMBL" id="GAV92193.1"/>
    </source>
</evidence>
<dbReference type="OrthoDB" id="2919534at2759"/>
<dbReference type="PANTHER" id="PTHR33240:SF15">
    <property type="entry name" value="GAG-PRO-LIKE PROTEIN"/>
    <property type="match status" value="1"/>
</dbReference>
<sequence>DKYYRYHRDHRHNTEECRHLKNQIEDLVRKGHLQKYVDRNAPYESREQREEDPQQPEEQQHRGVIHTIYGGVASDGDHSRGRKAYTRQIFTVQQYEQSKRIKTGGDEEVISLSEVDYEGVHLPHDNPVVVTLQVALFTMKRILVDSGSLADILNGPMSNTSADDLVVDTPSPYNTIIGRPGLNLMEAIVSTRHLVMKFPTRFGVEEVRGDQQVASQCYKTAIMEKGEE</sequence>
<dbReference type="AlphaFoldDB" id="A0A1Q3DIQ1"/>
<dbReference type="PANTHER" id="PTHR33240">
    <property type="entry name" value="OS08G0508500 PROTEIN"/>
    <property type="match status" value="1"/>
</dbReference>
<dbReference type="Proteomes" id="UP000187406">
    <property type="component" value="Unassembled WGS sequence"/>
</dbReference>
<gene>
    <name evidence="2" type="ORF">CFOL_v3_35574</name>
</gene>
<feature type="region of interest" description="Disordered" evidence="1">
    <location>
        <begin position="40"/>
        <end position="62"/>
    </location>
</feature>
<evidence type="ECO:0000256" key="1">
    <source>
        <dbReference type="SAM" id="MobiDB-lite"/>
    </source>
</evidence>
<feature type="non-terminal residue" evidence="2">
    <location>
        <position position="1"/>
    </location>
</feature>
<dbReference type="EMBL" id="BDDD01009060">
    <property type="protein sequence ID" value="GAV92193.1"/>
    <property type="molecule type" value="Genomic_DNA"/>
</dbReference>
<name>A0A1Q3DIQ1_CEPFO</name>
<keyword evidence="3" id="KW-1185">Reference proteome</keyword>
<proteinExistence type="predicted"/>
<organism evidence="2 3">
    <name type="scientific">Cephalotus follicularis</name>
    <name type="common">Albany pitcher plant</name>
    <dbReference type="NCBI Taxonomy" id="3775"/>
    <lineage>
        <taxon>Eukaryota</taxon>
        <taxon>Viridiplantae</taxon>
        <taxon>Streptophyta</taxon>
        <taxon>Embryophyta</taxon>
        <taxon>Tracheophyta</taxon>
        <taxon>Spermatophyta</taxon>
        <taxon>Magnoliopsida</taxon>
        <taxon>eudicotyledons</taxon>
        <taxon>Gunneridae</taxon>
        <taxon>Pentapetalae</taxon>
        <taxon>rosids</taxon>
        <taxon>fabids</taxon>
        <taxon>Oxalidales</taxon>
        <taxon>Cephalotaceae</taxon>
        <taxon>Cephalotus</taxon>
    </lineage>
</organism>
<reference evidence="3" key="1">
    <citation type="submission" date="2016-04" db="EMBL/GenBank/DDBJ databases">
        <title>Cephalotus genome sequencing.</title>
        <authorList>
            <person name="Fukushima K."/>
            <person name="Hasebe M."/>
            <person name="Fang X."/>
        </authorList>
    </citation>
    <scope>NUCLEOTIDE SEQUENCE [LARGE SCALE GENOMIC DNA]</scope>
    <source>
        <strain evidence="3">cv. St1</strain>
    </source>
</reference>
<dbReference type="InParanoid" id="A0A1Q3DIQ1"/>
<protein>
    <submittedName>
        <fullName evidence="2">Uncharacterized protein</fullName>
    </submittedName>
</protein>
<accession>A0A1Q3DIQ1</accession>
<evidence type="ECO:0000313" key="3">
    <source>
        <dbReference type="Proteomes" id="UP000187406"/>
    </source>
</evidence>
<feature type="non-terminal residue" evidence="2">
    <location>
        <position position="228"/>
    </location>
</feature>